<reference evidence="1" key="1">
    <citation type="submission" date="2009-09" db="EMBL/GenBank/DDBJ databases">
        <authorList>
            <person name="Weinstock G."/>
            <person name="Sodergren E."/>
            <person name="Clifton S."/>
            <person name="Fulton L."/>
            <person name="Fulton B."/>
            <person name="Courtney L."/>
            <person name="Fronick C."/>
            <person name="Harrison M."/>
            <person name="Strong C."/>
            <person name="Farmer C."/>
            <person name="Delahaunty K."/>
            <person name="Markovic C."/>
            <person name="Hall O."/>
            <person name="Minx P."/>
            <person name="Tomlinson C."/>
            <person name="Mitreva M."/>
            <person name="Nelson J."/>
            <person name="Hou S."/>
            <person name="Wollam A."/>
            <person name="Pepin K.H."/>
            <person name="Johnson M."/>
            <person name="Bhonagiri V."/>
            <person name="Nash W.E."/>
            <person name="Warren W."/>
            <person name="Chinwalla A."/>
            <person name="Mardis E.R."/>
            <person name="Wilson R.K."/>
        </authorList>
    </citation>
    <scope>NUCLEOTIDE SEQUENCE [LARGE SCALE GENOMIC DNA]</scope>
    <source>
        <strain evidence="1">ATCC 51259</strain>
    </source>
</reference>
<protein>
    <submittedName>
        <fullName evidence="1">Uncharacterized protein</fullName>
    </submittedName>
</protein>
<name>C9LGG1_9BACT</name>
<keyword evidence="2" id="KW-1185">Reference proteome</keyword>
<organism evidence="1 2">
    <name type="scientific">Alloprevotella tannerae ATCC 51259</name>
    <dbReference type="NCBI Taxonomy" id="626522"/>
    <lineage>
        <taxon>Bacteria</taxon>
        <taxon>Pseudomonadati</taxon>
        <taxon>Bacteroidota</taxon>
        <taxon>Bacteroidia</taxon>
        <taxon>Bacteroidales</taxon>
        <taxon>Prevotellaceae</taxon>
        <taxon>Alloprevotella</taxon>
    </lineage>
</organism>
<dbReference type="HOGENOM" id="CLU_2370497_0_0_10"/>
<dbReference type="Proteomes" id="UP000003460">
    <property type="component" value="Unassembled WGS sequence"/>
</dbReference>
<accession>C9LGG1</accession>
<gene>
    <name evidence="1" type="ORF">GCWU000325_01304</name>
</gene>
<comment type="caution">
    <text evidence="1">The sequence shown here is derived from an EMBL/GenBank/DDBJ whole genome shotgun (WGS) entry which is preliminary data.</text>
</comment>
<proteinExistence type="predicted"/>
<evidence type="ECO:0000313" key="1">
    <source>
        <dbReference type="EMBL" id="EEX71769.1"/>
    </source>
</evidence>
<dbReference type="EMBL" id="ACIJ02000018">
    <property type="protein sequence ID" value="EEX71769.1"/>
    <property type="molecule type" value="Genomic_DNA"/>
</dbReference>
<evidence type="ECO:0000313" key="2">
    <source>
        <dbReference type="Proteomes" id="UP000003460"/>
    </source>
</evidence>
<dbReference type="AlphaFoldDB" id="C9LGG1"/>
<sequence length="95" mass="11023">MVWWQQTMVGCEHTIVCRQQTINEARLRPTEDEHSNELFHALQTKPATRRRVNQKEEITRENESFTAGCLRSKALAGRLQQCDGRLRNGRQQTGS</sequence>